<evidence type="ECO:0000256" key="1">
    <source>
        <dbReference type="ARBA" id="ARBA00022448"/>
    </source>
</evidence>
<dbReference type="Gene3D" id="3.30.1360.200">
    <property type="match status" value="1"/>
</dbReference>
<evidence type="ECO:0000313" key="10">
    <source>
        <dbReference type="EMBL" id="KJS60511.1"/>
    </source>
</evidence>
<dbReference type="GO" id="GO:0005886">
    <property type="term" value="C:plasma membrane"/>
    <property type="evidence" value="ECO:0007669"/>
    <property type="project" value="TreeGrafter"/>
</dbReference>
<reference evidence="10 11" key="1">
    <citation type="submission" date="2015-02" db="EMBL/GenBank/DDBJ databases">
        <authorList>
            <person name="Ju K.-S."/>
            <person name="Doroghazi J.R."/>
            <person name="Metcalf W."/>
        </authorList>
    </citation>
    <scope>NUCLEOTIDE SEQUENCE [LARGE SCALE GENOMIC DNA]</scope>
    <source>
        <strain evidence="10 11">ATCC 31215</strain>
    </source>
</reference>
<protein>
    <recommendedName>
        <fullName evidence="9">SecDF P1 head subdomain domain-containing protein</fullName>
    </recommendedName>
</protein>
<dbReference type="InterPro" id="IPR054384">
    <property type="entry name" value="SecDF_P1_head"/>
</dbReference>
<evidence type="ECO:0000313" key="11">
    <source>
        <dbReference type="Proteomes" id="UP000033699"/>
    </source>
</evidence>
<evidence type="ECO:0000256" key="3">
    <source>
        <dbReference type="ARBA" id="ARBA00022692"/>
    </source>
</evidence>
<evidence type="ECO:0000256" key="6">
    <source>
        <dbReference type="ARBA" id="ARBA00023010"/>
    </source>
</evidence>
<sequence length="288" mass="28579">MLLAACSGSDGGGARPAPSTPAVASTVPGGPTTTATYTPRRVVTSVELDQTAAKLKHRAAALGLGDPKVEVGGDGTLTVTAVGGTKEKFTALAAQGQLGFRPVVALAPSGVTLPTGPGAAEAVTQGAVPAALAGQFNALDCADAAQRGALTADPGAEVLACSPQKPSLWEKLVLAPVVVDGQNLTSAKAVNDEQNGAGWQIQLTFDPTGTAAFADITGKLAPQPTPTNEFAIVLDGRVLSHPAVRSSIPGGTAVISGSFTKDEAQQLAAQMSDRLAVGLTLAGTTAPS</sequence>
<keyword evidence="1" id="KW-0813">Transport</keyword>
<dbReference type="Pfam" id="PF22599">
    <property type="entry name" value="SecDF_P1_head"/>
    <property type="match status" value="1"/>
</dbReference>
<evidence type="ECO:0000256" key="2">
    <source>
        <dbReference type="ARBA" id="ARBA00022475"/>
    </source>
</evidence>
<keyword evidence="5" id="KW-1133">Transmembrane helix</keyword>
<keyword evidence="3" id="KW-0812">Transmembrane</keyword>
<evidence type="ECO:0000256" key="8">
    <source>
        <dbReference type="SAM" id="MobiDB-lite"/>
    </source>
</evidence>
<dbReference type="InterPro" id="IPR022813">
    <property type="entry name" value="SecD/SecF_arch_bac"/>
</dbReference>
<evidence type="ECO:0000256" key="4">
    <source>
        <dbReference type="ARBA" id="ARBA00022927"/>
    </source>
</evidence>
<evidence type="ECO:0000256" key="7">
    <source>
        <dbReference type="ARBA" id="ARBA00023136"/>
    </source>
</evidence>
<evidence type="ECO:0000259" key="9">
    <source>
        <dbReference type="Pfam" id="PF22599"/>
    </source>
</evidence>
<dbReference type="GO" id="GO:0015031">
    <property type="term" value="P:protein transport"/>
    <property type="evidence" value="ECO:0007669"/>
    <property type="project" value="UniProtKB-KW"/>
</dbReference>
<evidence type="ECO:0000256" key="5">
    <source>
        <dbReference type="ARBA" id="ARBA00022989"/>
    </source>
</evidence>
<name>A0A0F2TDC9_STRR3</name>
<dbReference type="PANTHER" id="PTHR30081">
    <property type="entry name" value="PROTEIN-EXPORT MEMBRANE PROTEIN SEC"/>
    <property type="match status" value="1"/>
</dbReference>
<feature type="compositionally biased region" description="Low complexity" evidence="8">
    <location>
        <begin position="26"/>
        <end position="36"/>
    </location>
</feature>
<dbReference type="EMBL" id="JZKH01000042">
    <property type="protein sequence ID" value="KJS60511.1"/>
    <property type="molecule type" value="Genomic_DNA"/>
</dbReference>
<dbReference type="Proteomes" id="UP000033699">
    <property type="component" value="Unassembled WGS sequence"/>
</dbReference>
<organism evidence="10 11">
    <name type="scientific">Streptomyces rubellomurinus (strain ATCC 31215)</name>
    <dbReference type="NCBI Taxonomy" id="359131"/>
    <lineage>
        <taxon>Bacteria</taxon>
        <taxon>Bacillati</taxon>
        <taxon>Actinomycetota</taxon>
        <taxon>Actinomycetes</taxon>
        <taxon>Kitasatosporales</taxon>
        <taxon>Streptomycetaceae</taxon>
        <taxon>Streptomyces</taxon>
    </lineage>
</organism>
<keyword evidence="11" id="KW-1185">Reference proteome</keyword>
<keyword evidence="7" id="KW-0472">Membrane</keyword>
<dbReference type="PANTHER" id="PTHR30081:SF1">
    <property type="entry name" value="PROTEIN TRANSLOCASE SUBUNIT SECD"/>
    <property type="match status" value="1"/>
</dbReference>
<keyword evidence="6" id="KW-0811">Translocation</keyword>
<comment type="caution">
    <text evidence="10">The sequence shown here is derived from an EMBL/GenBank/DDBJ whole genome shotgun (WGS) entry which is preliminary data.</text>
</comment>
<accession>A0A0F2TDC9</accession>
<feature type="region of interest" description="Disordered" evidence="8">
    <location>
        <begin position="1"/>
        <end position="36"/>
    </location>
</feature>
<dbReference type="PATRIC" id="fig|359131.3.peg.5028"/>
<keyword evidence="4" id="KW-0653">Protein transport</keyword>
<keyword evidence="2" id="KW-1003">Cell membrane</keyword>
<dbReference type="Gene3D" id="3.30.70.3400">
    <property type="match status" value="1"/>
</dbReference>
<gene>
    <name evidence="10" type="ORF">VM95_20870</name>
</gene>
<proteinExistence type="predicted"/>
<feature type="domain" description="SecDF P1 head subdomain" evidence="9">
    <location>
        <begin position="172"/>
        <end position="271"/>
    </location>
</feature>
<dbReference type="AlphaFoldDB" id="A0A0F2TDC9"/>